<feature type="transmembrane region" description="Helical" evidence="7">
    <location>
        <begin position="221"/>
        <end position="238"/>
    </location>
</feature>
<dbReference type="GO" id="GO:0006465">
    <property type="term" value="P:signal peptide processing"/>
    <property type="evidence" value="ECO:0007669"/>
    <property type="project" value="TreeGrafter"/>
</dbReference>
<evidence type="ECO:0000313" key="9">
    <source>
        <dbReference type="EMBL" id="NDV35085.1"/>
    </source>
</evidence>
<dbReference type="InterPro" id="IPR022764">
    <property type="entry name" value="Peptidase_S54_rhomboid_dom"/>
</dbReference>
<dbReference type="EMBL" id="GIBP01006116">
    <property type="protein sequence ID" value="NDV35085.1"/>
    <property type="molecule type" value="Transcribed_RNA"/>
</dbReference>
<dbReference type="GO" id="GO:0016020">
    <property type="term" value="C:membrane"/>
    <property type="evidence" value="ECO:0007669"/>
    <property type="project" value="UniProtKB-SubCell"/>
</dbReference>
<feature type="transmembrane region" description="Helical" evidence="7">
    <location>
        <begin position="131"/>
        <end position="151"/>
    </location>
</feature>
<feature type="transmembrane region" description="Helical" evidence="7">
    <location>
        <begin position="157"/>
        <end position="178"/>
    </location>
</feature>
<evidence type="ECO:0000256" key="4">
    <source>
        <dbReference type="ARBA" id="ARBA00022801"/>
    </source>
</evidence>
<dbReference type="AlphaFoldDB" id="A0A6B2LDP4"/>
<evidence type="ECO:0000256" key="6">
    <source>
        <dbReference type="ARBA" id="ARBA00023136"/>
    </source>
</evidence>
<dbReference type="SUPFAM" id="SSF144091">
    <property type="entry name" value="Rhomboid-like"/>
    <property type="match status" value="1"/>
</dbReference>
<comment type="similarity">
    <text evidence="2">Belongs to the peptidase S54 family.</text>
</comment>
<feature type="domain" description="Peptidase S54 rhomboid" evidence="8">
    <location>
        <begin position="91"/>
        <end position="238"/>
    </location>
</feature>
<protein>
    <recommendedName>
        <fullName evidence="8">Peptidase S54 rhomboid domain-containing protein</fullName>
    </recommendedName>
</protein>
<proteinExistence type="inferred from homology"/>
<reference evidence="9" key="1">
    <citation type="journal article" date="2020" name="J. Eukaryot. Microbiol.">
        <title>De novo Sequencing, Assembly and Annotation of the Transcriptome for the Free-Living Testate Amoeba Arcella intermedia.</title>
        <authorList>
            <person name="Ribeiro G.M."/>
            <person name="Porfirio-Sousa A.L."/>
            <person name="Maurer-Alcala X.X."/>
            <person name="Katz L.A."/>
            <person name="Lahr D.J.G."/>
        </authorList>
    </citation>
    <scope>NUCLEOTIDE SEQUENCE</scope>
</reference>
<dbReference type="GO" id="GO:0004252">
    <property type="term" value="F:serine-type endopeptidase activity"/>
    <property type="evidence" value="ECO:0007669"/>
    <property type="project" value="InterPro"/>
</dbReference>
<dbReference type="PANTHER" id="PTHR43731:SF14">
    <property type="entry name" value="PRESENILIN-ASSOCIATED RHOMBOID-LIKE PROTEIN, MITOCHONDRIAL"/>
    <property type="match status" value="1"/>
</dbReference>
<organism evidence="9">
    <name type="scientific">Arcella intermedia</name>
    <dbReference type="NCBI Taxonomy" id="1963864"/>
    <lineage>
        <taxon>Eukaryota</taxon>
        <taxon>Amoebozoa</taxon>
        <taxon>Tubulinea</taxon>
        <taxon>Elardia</taxon>
        <taxon>Arcellinida</taxon>
        <taxon>Sphaerothecina</taxon>
        <taxon>Arcellidae</taxon>
        <taxon>Arcella</taxon>
    </lineage>
</organism>
<dbReference type="InterPro" id="IPR035952">
    <property type="entry name" value="Rhomboid-like_sf"/>
</dbReference>
<evidence type="ECO:0000256" key="1">
    <source>
        <dbReference type="ARBA" id="ARBA00004141"/>
    </source>
</evidence>
<dbReference type="Gene3D" id="1.20.1540.10">
    <property type="entry name" value="Rhomboid-like"/>
    <property type="match status" value="1"/>
</dbReference>
<keyword evidence="6 7" id="KW-0472">Membrane</keyword>
<keyword evidence="4" id="KW-0378">Hydrolase</keyword>
<feature type="transmembrane region" description="Helical" evidence="7">
    <location>
        <begin position="185"/>
        <end position="209"/>
    </location>
</feature>
<keyword evidence="5 7" id="KW-1133">Transmembrane helix</keyword>
<evidence type="ECO:0000256" key="3">
    <source>
        <dbReference type="ARBA" id="ARBA00022692"/>
    </source>
</evidence>
<evidence type="ECO:0000256" key="2">
    <source>
        <dbReference type="ARBA" id="ARBA00009045"/>
    </source>
</evidence>
<accession>A0A6B2LDP4</accession>
<evidence type="ECO:0000256" key="5">
    <source>
        <dbReference type="ARBA" id="ARBA00022989"/>
    </source>
</evidence>
<dbReference type="Pfam" id="PF01694">
    <property type="entry name" value="Rhomboid"/>
    <property type="match status" value="1"/>
</dbReference>
<evidence type="ECO:0000259" key="8">
    <source>
        <dbReference type="Pfam" id="PF01694"/>
    </source>
</evidence>
<dbReference type="InterPro" id="IPR050925">
    <property type="entry name" value="Rhomboid_protease_S54"/>
</dbReference>
<comment type="subcellular location">
    <subcellularLocation>
        <location evidence="1">Membrane</location>
        <topology evidence="1">Multi-pass membrane protein</topology>
    </subcellularLocation>
</comment>
<sequence>MFTMGVGVSTFYLAEEMRTERAKKRDVFQFPSRKYTDPKYILTDPLKYWNSLPSEDRTVGTILGINTMVFLGWRFYPEAMVPHFLHMNMSGKVYTLITSTFSHNNGPHFLFNMVALWSFGRHIHHYLGQEYFTAFYLTSGAFSALCSHLFYGLTRQPVASLGASGALFGLVGLVYGLFPNAQINLFFVLPFAAKTIIPGVATFDLIGLFGAWLRWFRLDHAAHLGGLLLGVLFSTTYFHPQKHFMIRNYASQKKKQLNTFLNNINQKSH</sequence>
<evidence type="ECO:0000256" key="7">
    <source>
        <dbReference type="SAM" id="Phobius"/>
    </source>
</evidence>
<keyword evidence="3 7" id="KW-0812">Transmembrane</keyword>
<name>A0A6B2LDP4_9EUKA</name>
<dbReference type="PANTHER" id="PTHR43731">
    <property type="entry name" value="RHOMBOID PROTEASE"/>
    <property type="match status" value="1"/>
</dbReference>